<evidence type="ECO:0000256" key="1">
    <source>
        <dbReference type="SAM" id="MobiDB-lite"/>
    </source>
</evidence>
<dbReference type="EMBL" id="CP012672">
    <property type="protein sequence ID" value="AUX38019.1"/>
    <property type="molecule type" value="Genomic_DNA"/>
</dbReference>
<accession>A0A4P2R4L8</accession>
<keyword evidence="2" id="KW-0732">Signal</keyword>
<proteinExistence type="predicted"/>
<sequence>MRTLRPSHVIAGSIAAGLSLLAAPSAAGEVLPGGARLSYARDPGAAACPDEEGFRNALATRLGGVDPFSPDGGWRVEVALARRAHAFEAAIALYDGGGQLRGEQERSAADCRALVDDVTLTLSVAMRPLLSPSAPDATASAEAPPPGPPPAAPGPPPAAPGPPPAAPEPPPPASSRAQAAPPPPPAPPAPHRALSPAQPAPPSAPAPAPPKLQLGAGPVLAAGFAPGLSVGFSGFVGLRWPDASLLLEARGDLPVTTAPRPDLTVDTSWLGGSLVSCLHGTWFFGCGVITAGQRRSYLRAKETFLETRVHLGLGLRAGAEVPLAPRLAAQLAADLLVNARRPRLWFDDGEAAFAGAASGAVTLRFVASF</sequence>
<feature type="region of interest" description="Disordered" evidence="1">
    <location>
        <begin position="131"/>
        <end position="211"/>
    </location>
</feature>
<feature type="compositionally biased region" description="Pro residues" evidence="1">
    <location>
        <begin position="180"/>
        <end position="190"/>
    </location>
</feature>
<gene>
    <name evidence="3" type="ORF">SOCE836_102570</name>
</gene>
<dbReference type="Proteomes" id="UP000295497">
    <property type="component" value="Chromosome"/>
</dbReference>
<feature type="compositionally biased region" description="Pro residues" evidence="1">
    <location>
        <begin position="198"/>
        <end position="210"/>
    </location>
</feature>
<protein>
    <recommendedName>
        <fullName evidence="5">Secreted protein</fullName>
    </recommendedName>
</protein>
<feature type="chain" id="PRO_5020471694" description="Secreted protein" evidence="2">
    <location>
        <begin position="28"/>
        <end position="369"/>
    </location>
</feature>
<dbReference type="AlphaFoldDB" id="A0A4P2R4L8"/>
<feature type="signal peptide" evidence="2">
    <location>
        <begin position="1"/>
        <end position="27"/>
    </location>
</feature>
<feature type="compositionally biased region" description="Pro residues" evidence="1">
    <location>
        <begin position="143"/>
        <end position="173"/>
    </location>
</feature>
<evidence type="ECO:0000256" key="2">
    <source>
        <dbReference type="SAM" id="SignalP"/>
    </source>
</evidence>
<name>A0A4P2R4L8_SORCE</name>
<evidence type="ECO:0000313" key="3">
    <source>
        <dbReference type="EMBL" id="AUX38019.1"/>
    </source>
</evidence>
<dbReference type="RefSeq" id="WP_129580533.1">
    <property type="nucleotide sequence ID" value="NZ_CP012672.1"/>
</dbReference>
<reference evidence="3 4" key="1">
    <citation type="submission" date="2015-09" db="EMBL/GenBank/DDBJ databases">
        <title>Sorangium comparison.</title>
        <authorList>
            <person name="Zaburannyi N."/>
            <person name="Bunk B."/>
            <person name="Overmann J."/>
            <person name="Mueller R."/>
        </authorList>
    </citation>
    <scope>NUCLEOTIDE SEQUENCE [LARGE SCALE GENOMIC DNA]</scope>
    <source>
        <strain evidence="3 4">So ce836</strain>
    </source>
</reference>
<evidence type="ECO:0008006" key="5">
    <source>
        <dbReference type="Google" id="ProtNLM"/>
    </source>
</evidence>
<organism evidence="3 4">
    <name type="scientific">Sorangium cellulosum</name>
    <name type="common">Polyangium cellulosum</name>
    <dbReference type="NCBI Taxonomy" id="56"/>
    <lineage>
        <taxon>Bacteria</taxon>
        <taxon>Pseudomonadati</taxon>
        <taxon>Myxococcota</taxon>
        <taxon>Polyangia</taxon>
        <taxon>Polyangiales</taxon>
        <taxon>Polyangiaceae</taxon>
        <taxon>Sorangium</taxon>
    </lineage>
</organism>
<evidence type="ECO:0000313" key="4">
    <source>
        <dbReference type="Proteomes" id="UP000295497"/>
    </source>
</evidence>